<evidence type="ECO:0000259" key="8">
    <source>
        <dbReference type="Pfam" id="PF02770"/>
    </source>
</evidence>
<dbReference type="Gene3D" id="1.10.540.10">
    <property type="entry name" value="Acyl-CoA dehydrogenase/oxidase, N-terminal domain"/>
    <property type="match status" value="1"/>
</dbReference>
<dbReference type="Pfam" id="PF02771">
    <property type="entry name" value="Acyl-CoA_dh_N"/>
    <property type="match status" value="1"/>
</dbReference>
<comment type="cofactor">
    <cofactor evidence="1 6">
        <name>FAD</name>
        <dbReference type="ChEBI" id="CHEBI:57692"/>
    </cofactor>
</comment>
<comment type="caution">
    <text evidence="10">The sequence shown here is derived from an EMBL/GenBank/DDBJ whole genome shotgun (WGS) entry which is preliminary data.</text>
</comment>
<protein>
    <submittedName>
        <fullName evidence="10">Acyl-CoA dehydrogenase family protein</fullName>
    </submittedName>
</protein>
<dbReference type="Pfam" id="PF00441">
    <property type="entry name" value="Acyl-CoA_dh_1"/>
    <property type="match status" value="1"/>
</dbReference>
<dbReference type="Proteomes" id="UP001419910">
    <property type="component" value="Unassembled WGS sequence"/>
</dbReference>
<dbReference type="Gene3D" id="1.20.140.10">
    <property type="entry name" value="Butyryl-CoA Dehydrogenase, subunit A, domain 3"/>
    <property type="match status" value="1"/>
</dbReference>
<sequence>MSSLTRQFRPAAIPSAAEQLRAEVRAFLGDALTGMSPVERAKSWGGYDAVFSRKLGARGWIGMTLPRRYGGQDAGIFSRYVIIEELLAAGAPVAAHWIADRQSGPLLLRYGTEEQKQRILPAICRGELFMCIGMSEPSSGSDLASVESRARRDGDAWVLSGRKLWTTYAHRSHYMIGLFRTSDKSSERHAGLSQFLIDLSAPGVSVRPIRDLSGAEHFNEVLFDDVRLGPDALIGREGNGWEQVMAELAFERSGPERFLSSIALIKTLIDAIGAAPDTAQARGVGRLVARLAALRSMSLAVTGQLDRGENPTWAASVVKDIGTSFEQEIPEMARLLLDIEPSADGGTDHALVLGLLLQTAPSFSLRGGTREILRGIVARGLGLR</sequence>
<dbReference type="PROSITE" id="PS00072">
    <property type="entry name" value="ACYL_COA_DH_1"/>
    <property type="match status" value="1"/>
</dbReference>
<dbReference type="PANTHER" id="PTHR43292:SF4">
    <property type="entry name" value="ACYL-COA DEHYDROGENASE FADE34"/>
    <property type="match status" value="1"/>
</dbReference>
<evidence type="ECO:0000256" key="4">
    <source>
        <dbReference type="ARBA" id="ARBA00022827"/>
    </source>
</evidence>
<reference evidence="10 11" key="1">
    <citation type="submission" date="2024-05" db="EMBL/GenBank/DDBJ databases">
        <authorList>
            <person name="Liu Q."/>
            <person name="Xin Y.-H."/>
        </authorList>
    </citation>
    <scope>NUCLEOTIDE SEQUENCE [LARGE SCALE GENOMIC DNA]</scope>
    <source>
        <strain evidence="10 11">CGMCC 1.10181</strain>
    </source>
</reference>
<dbReference type="InterPro" id="IPR006091">
    <property type="entry name" value="Acyl-CoA_Oxase/DH_mid-dom"/>
</dbReference>
<evidence type="ECO:0000256" key="1">
    <source>
        <dbReference type="ARBA" id="ARBA00001974"/>
    </source>
</evidence>
<dbReference type="InterPro" id="IPR013786">
    <property type="entry name" value="AcylCoA_DH/ox_N"/>
</dbReference>
<proteinExistence type="inferred from homology"/>
<keyword evidence="4 6" id="KW-0274">FAD</keyword>
<dbReference type="Pfam" id="PF02770">
    <property type="entry name" value="Acyl-CoA_dh_M"/>
    <property type="match status" value="1"/>
</dbReference>
<evidence type="ECO:0000256" key="6">
    <source>
        <dbReference type="RuleBase" id="RU362125"/>
    </source>
</evidence>
<comment type="similarity">
    <text evidence="2 6">Belongs to the acyl-CoA dehydrogenase family.</text>
</comment>
<dbReference type="InterPro" id="IPR046373">
    <property type="entry name" value="Acyl-CoA_Oxase/DH_mid-dom_sf"/>
</dbReference>
<organism evidence="10 11">
    <name type="scientific">Sphingomonas oligophenolica</name>
    <dbReference type="NCBI Taxonomy" id="301154"/>
    <lineage>
        <taxon>Bacteria</taxon>
        <taxon>Pseudomonadati</taxon>
        <taxon>Pseudomonadota</taxon>
        <taxon>Alphaproteobacteria</taxon>
        <taxon>Sphingomonadales</taxon>
        <taxon>Sphingomonadaceae</taxon>
        <taxon>Sphingomonas</taxon>
    </lineage>
</organism>
<dbReference type="InterPro" id="IPR052161">
    <property type="entry name" value="Mycobact_Acyl-CoA_DH"/>
</dbReference>
<dbReference type="PANTHER" id="PTHR43292">
    <property type="entry name" value="ACYL-COA DEHYDROGENASE"/>
    <property type="match status" value="1"/>
</dbReference>
<dbReference type="InterPro" id="IPR006089">
    <property type="entry name" value="Acyl-CoA_DH_CS"/>
</dbReference>
<evidence type="ECO:0000256" key="5">
    <source>
        <dbReference type="ARBA" id="ARBA00023002"/>
    </source>
</evidence>
<keyword evidence="3 6" id="KW-0285">Flavoprotein</keyword>
<accession>A0ABU9Y6B4</accession>
<feature type="domain" description="Acyl-CoA oxidase/dehydrogenase middle" evidence="8">
    <location>
        <begin position="131"/>
        <end position="226"/>
    </location>
</feature>
<dbReference type="EMBL" id="JBDIME010000016">
    <property type="protein sequence ID" value="MEN2791323.1"/>
    <property type="molecule type" value="Genomic_DNA"/>
</dbReference>
<dbReference type="SUPFAM" id="SSF56645">
    <property type="entry name" value="Acyl-CoA dehydrogenase NM domain-like"/>
    <property type="match status" value="1"/>
</dbReference>
<evidence type="ECO:0000259" key="9">
    <source>
        <dbReference type="Pfam" id="PF02771"/>
    </source>
</evidence>
<keyword evidence="5 6" id="KW-0560">Oxidoreductase</keyword>
<dbReference type="Gene3D" id="2.40.110.10">
    <property type="entry name" value="Butyryl-CoA Dehydrogenase, subunit A, domain 2"/>
    <property type="match status" value="1"/>
</dbReference>
<evidence type="ECO:0000259" key="7">
    <source>
        <dbReference type="Pfam" id="PF00441"/>
    </source>
</evidence>
<dbReference type="InterPro" id="IPR037069">
    <property type="entry name" value="AcylCoA_DH/ox_N_sf"/>
</dbReference>
<evidence type="ECO:0000313" key="11">
    <source>
        <dbReference type="Proteomes" id="UP001419910"/>
    </source>
</evidence>
<feature type="domain" description="Acyl-CoA dehydrogenase/oxidase C-terminal" evidence="7">
    <location>
        <begin position="240"/>
        <end position="381"/>
    </location>
</feature>
<keyword evidence="11" id="KW-1185">Reference proteome</keyword>
<name>A0ABU9Y6B4_9SPHN</name>
<dbReference type="RefSeq" id="WP_343892423.1">
    <property type="nucleotide sequence ID" value="NZ_BAAAEH010000059.1"/>
</dbReference>
<dbReference type="InterPro" id="IPR009100">
    <property type="entry name" value="AcylCoA_DH/oxidase_NM_dom_sf"/>
</dbReference>
<evidence type="ECO:0000256" key="2">
    <source>
        <dbReference type="ARBA" id="ARBA00009347"/>
    </source>
</evidence>
<evidence type="ECO:0000256" key="3">
    <source>
        <dbReference type="ARBA" id="ARBA00022630"/>
    </source>
</evidence>
<gene>
    <name evidence="10" type="ORF">ABC974_16935</name>
</gene>
<dbReference type="SUPFAM" id="SSF47203">
    <property type="entry name" value="Acyl-CoA dehydrogenase C-terminal domain-like"/>
    <property type="match status" value="1"/>
</dbReference>
<dbReference type="InterPro" id="IPR009075">
    <property type="entry name" value="AcylCo_DH/oxidase_C"/>
</dbReference>
<feature type="domain" description="Acyl-CoA dehydrogenase/oxidase N-terminal" evidence="9">
    <location>
        <begin position="17"/>
        <end position="127"/>
    </location>
</feature>
<evidence type="ECO:0000313" key="10">
    <source>
        <dbReference type="EMBL" id="MEN2791323.1"/>
    </source>
</evidence>
<dbReference type="InterPro" id="IPR036250">
    <property type="entry name" value="AcylCo_DH-like_C"/>
</dbReference>